<gene>
    <name evidence="4" type="ORF">J2R98_002220</name>
</gene>
<dbReference type="SUPFAM" id="SSF51126">
    <property type="entry name" value="Pectin lyase-like"/>
    <property type="match status" value="1"/>
</dbReference>
<keyword evidence="2" id="KW-0812">Transmembrane</keyword>
<dbReference type="InterPro" id="IPR011050">
    <property type="entry name" value="Pectin_lyase_fold/virulence"/>
</dbReference>
<keyword evidence="5" id="KW-1185">Reference proteome</keyword>
<proteinExistence type="predicted"/>
<feature type="transmembrane region" description="Helical" evidence="2">
    <location>
        <begin position="922"/>
        <end position="941"/>
    </location>
</feature>
<dbReference type="EMBL" id="JAUSUP010000007">
    <property type="protein sequence ID" value="MDQ0352376.1"/>
    <property type="molecule type" value="Genomic_DNA"/>
</dbReference>
<reference evidence="4 5" key="1">
    <citation type="submission" date="2023-07" db="EMBL/GenBank/DDBJ databases">
        <title>Genomic Encyclopedia of Type Strains, Phase IV (KMG-IV): sequencing the most valuable type-strain genomes for metagenomic binning, comparative biology and taxonomic classification.</title>
        <authorList>
            <person name="Goeker M."/>
        </authorList>
    </citation>
    <scope>NUCLEOTIDE SEQUENCE [LARGE SCALE GENOMIC DNA]</scope>
    <source>
        <strain evidence="4 5">DSM 15448</strain>
    </source>
</reference>
<dbReference type="InterPro" id="IPR012334">
    <property type="entry name" value="Pectin_lyas_fold"/>
</dbReference>
<organism evidence="4 5">
    <name type="scientific">Alkalibacillus filiformis</name>
    <dbReference type="NCBI Taxonomy" id="200990"/>
    <lineage>
        <taxon>Bacteria</taxon>
        <taxon>Bacillati</taxon>
        <taxon>Bacillota</taxon>
        <taxon>Bacilli</taxon>
        <taxon>Bacillales</taxon>
        <taxon>Bacillaceae</taxon>
        <taxon>Alkalibacillus</taxon>
    </lineage>
</organism>
<evidence type="ECO:0000313" key="5">
    <source>
        <dbReference type="Proteomes" id="UP001236723"/>
    </source>
</evidence>
<dbReference type="InterPro" id="IPR044060">
    <property type="entry name" value="Bacterial_rp_domain"/>
</dbReference>
<sequence>MLNFRSFFLVMLTITLMVFFTSTTIVGEKEELSEIEVNFNNDQGTVKALNFNFTTDYSEHLYGDYFTGEEIVLEATDYGDYEFVEWVRHTDAGTEQLGTDLQLELTLEDSYYDIEPIFEYVDPDYIPEDAIEIRAYDGHLITDNEQIGTAYYKNEEENIFSVEPVIGYKFIGWTDANGDTVSESKEIDVDEIEYEERLSARFKQVDENVSDIYDRDNNPVFMNGVGFFETIQEAVDNARYGSEIIIAEGTYEETISIDQEGIEIKSVPGEDVILDGTNMEHGTPAITIENEGEIDLRIQGLTLLNFTEGVRASEGQRTDHVSLSVMNYKLDEDFQGEFNTFIDLTGNHLSLVSSDYDGLSKDLDHQAISVVSDRVRVSSNSFINFDTTVQIDPLGEIPTDVGVLFNDFENSNLGVDLNIDNPNSHNNLGAVNHNNFIGLDTAMQVMTANPTSFTVWFNEFINNGNAFLLNEVYESVRGINHSITINQFVDNDVAINYDGEEEIYAEINYWGSADGPVYEGSNSISSNIEVERYYLNSDFTESNAIETRFETENGRVFVEDDYEFSELSYSGVNYFNLYTYEEKSITFTAIPDEGYTFVGWKDEDGELIDGGDEQEITLDADQDADYFVVFEEIEEQLLDSPAEEKVEEAIESGVLNLDFSEDENLSQAVSVTQQFGREVIDRLSESNAMIDIGREDIGMSIPSQVFDGDGEGESVSANFTKVESEVPNRDEAASEIYSFELTGRDGEPISEFENTPITLRYQVKDSFDGNHDDLRVMYYDPELEDWTLIGGEYKDGYVEAEVRHFSTFGVFEYAEAAEDDDSSNDEATEEEQQSSEGNGTEEGSQEEDEESSEQSGTEEEATSEEGQESSGETGTEEESSEDEQYTSEETSSTEEEQEESTEEEASDEEEEEQLVQTSNGTFLYGLIGAGLLLVGIGLLYYNRRRNALAA</sequence>
<comment type="caution">
    <text evidence="4">The sequence shown here is derived from an EMBL/GenBank/DDBJ whole genome shotgun (WGS) entry which is preliminary data.</text>
</comment>
<evidence type="ECO:0000256" key="2">
    <source>
        <dbReference type="SAM" id="Phobius"/>
    </source>
</evidence>
<accession>A0ABU0DVS2</accession>
<evidence type="ECO:0000313" key="4">
    <source>
        <dbReference type="EMBL" id="MDQ0352376.1"/>
    </source>
</evidence>
<feature type="domain" description="Bacterial repeat" evidence="3">
    <location>
        <begin position="578"/>
        <end position="609"/>
    </location>
</feature>
<feature type="compositionally biased region" description="Acidic residues" evidence="1">
    <location>
        <begin position="843"/>
        <end position="867"/>
    </location>
</feature>
<feature type="compositionally biased region" description="Acidic residues" evidence="1">
    <location>
        <begin position="874"/>
        <end position="913"/>
    </location>
</feature>
<keyword evidence="2" id="KW-0472">Membrane</keyword>
<feature type="region of interest" description="Disordered" evidence="1">
    <location>
        <begin position="816"/>
        <end position="916"/>
    </location>
</feature>
<feature type="compositionally biased region" description="Acidic residues" evidence="1">
    <location>
        <begin position="816"/>
        <end position="833"/>
    </location>
</feature>
<dbReference type="RefSeq" id="WP_307068890.1">
    <property type="nucleotide sequence ID" value="NZ_JAUSUP010000007.1"/>
</dbReference>
<evidence type="ECO:0000259" key="3">
    <source>
        <dbReference type="Pfam" id="PF18998"/>
    </source>
</evidence>
<dbReference type="Proteomes" id="UP001236723">
    <property type="component" value="Unassembled WGS sequence"/>
</dbReference>
<protein>
    <recommendedName>
        <fullName evidence="3">Bacterial repeat domain-containing protein</fullName>
    </recommendedName>
</protein>
<evidence type="ECO:0000256" key="1">
    <source>
        <dbReference type="SAM" id="MobiDB-lite"/>
    </source>
</evidence>
<keyword evidence="2" id="KW-1133">Transmembrane helix</keyword>
<dbReference type="Pfam" id="PF18998">
    <property type="entry name" value="Flg_new_2"/>
    <property type="match status" value="1"/>
</dbReference>
<name>A0ABU0DVS2_9BACI</name>
<dbReference type="Gene3D" id="2.160.20.10">
    <property type="entry name" value="Single-stranded right-handed beta-helix, Pectin lyase-like"/>
    <property type="match status" value="1"/>
</dbReference>